<sequence>TIDVVLAWLAAEDDGARRKIVELLAQRGESLNNIKSTLQEQLDGLQSTTTDEEQASKDMLSTLILFVQ</sequence>
<feature type="domain" description="Beta-catenin-like protein 1 N-terminal" evidence="1">
    <location>
        <begin position="1"/>
        <end position="39"/>
    </location>
</feature>
<name>A0ABR0ISU9_9PEZI</name>
<keyword evidence="3" id="KW-1185">Reference proteome</keyword>
<dbReference type="Gene3D" id="1.25.10.10">
    <property type="entry name" value="Leucine-rich Repeat Variant"/>
    <property type="match status" value="1"/>
</dbReference>
<dbReference type="InterPro" id="IPR013180">
    <property type="entry name" value="CTNNBL1_N"/>
</dbReference>
<evidence type="ECO:0000313" key="3">
    <source>
        <dbReference type="Proteomes" id="UP001357485"/>
    </source>
</evidence>
<gene>
    <name evidence="2" type="ORF">LTR16_012573</name>
</gene>
<dbReference type="Pfam" id="PF08216">
    <property type="entry name" value="CTNNBL"/>
    <property type="match status" value="1"/>
</dbReference>
<dbReference type="EMBL" id="JAVRRA010029329">
    <property type="protein sequence ID" value="KAK5020513.1"/>
    <property type="molecule type" value="Genomic_DNA"/>
</dbReference>
<dbReference type="InterPro" id="IPR011989">
    <property type="entry name" value="ARM-like"/>
</dbReference>
<dbReference type="Proteomes" id="UP001357485">
    <property type="component" value="Unassembled WGS sequence"/>
</dbReference>
<accession>A0ABR0ISU9</accession>
<protein>
    <recommendedName>
        <fullName evidence="1">Beta-catenin-like protein 1 N-terminal domain-containing protein</fullName>
    </recommendedName>
</protein>
<feature type="non-terminal residue" evidence="2">
    <location>
        <position position="1"/>
    </location>
</feature>
<proteinExistence type="predicted"/>
<evidence type="ECO:0000259" key="1">
    <source>
        <dbReference type="Pfam" id="PF08216"/>
    </source>
</evidence>
<reference evidence="2 3" key="1">
    <citation type="submission" date="2023-08" db="EMBL/GenBank/DDBJ databases">
        <title>Black Yeasts Isolated from many extreme environments.</title>
        <authorList>
            <person name="Coleine C."/>
            <person name="Stajich J.E."/>
            <person name="Selbmann L."/>
        </authorList>
    </citation>
    <scope>NUCLEOTIDE SEQUENCE [LARGE SCALE GENOMIC DNA]</scope>
    <source>
        <strain evidence="2 3">CCFEE 536</strain>
    </source>
</reference>
<comment type="caution">
    <text evidence="2">The sequence shown here is derived from an EMBL/GenBank/DDBJ whole genome shotgun (WGS) entry which is preliminary data.</text>
</comment>
<organism evidence="2 3">
    <name type="scientific">Cryomyces antarcticus</name>
    <dbReference type="NCBI Taxonomy" id="329879"/>
    <lineage>
        <taxon>Eukaryota</taxon>
        <taxon>Fungi</taxon>
        <taxon>Dikarya</taxon>
        <taxon>Ascomycota</taxon>
        <taxon>Pezizomycotina</taxon>
        <taxon>Dothideomycetes</taxon>
        <taxon>Dothideomycetes incertae sedis</taxon>
        <taxon>Cryomyces</taxon>
    </lineage>
</organism>
<evidence type="ECO:0000313" key="2">
    <source>
        <dbReference type="EMBL" id="KAK5020513.1"/>
    </source>
</evidence>